<dbReference type="Proteomes" id="UP000695022">
    <property type="component" value="Unplaced"/>
</dbReference>
<protein>
    <submittedName>
        <fullName evidence="9">Tubulin-specific chaperone C-like</fullName>
    </submittedName>
</protein>
<dbReference type="InterPro" id="IPR027684">
    <property type="entry name" value="TBCC"/>
</dbReference>
<gene>
    <name evidence="9" type="primary">LOC106810590</name>
</gene>
<dbReference type="InterPro" id="IPR031925">
    <property type="entry name" value="TBCC_N"/>
</dbReference>
<keyword evidence="3" id="KW-0963">Cytoplasm</keyword>
<sequence>MAGVFDDVVTCKTAAENIRLQKQITEKLYQRDTERLAEVDRKKSERLDHRSEKESASYFSATFANERAIIEKKLEDTNTVPNSQLIDHFDSLLLSWQNLQRFVSHSTLFLSSYEVRSSMEILNSLQKKIKMKRDSAIPKKKFAFKGQKKFDTSGNIKPAELVEGQLKKTSIQDTAFQAMDCGFSDRIGETLHVDNSEIFEKDVSLSRLKDCIMKLHGSPNTLHIDKLQGCKVFTGPVFTSVFIDSCKDCTFVIACQQLRMHTTSDCDIYLHVTSRAIVEDSKGLRIAPYNYRYDGLDEDYKKSRLNRETNNWDDLDDFNWLASDKHSPNWSVLSDEQRVKTWEV</sequence>
<comment type="subunit">
    <text evidence="6">Supercomplex made of cofactors A to E. Cofactors A and D function by capturing and stabilizing tubulin in a quasi-native conformation. Cofactor E binds to the cofactor D-tubulin complex; interaction with cofactor C then causes the release of tubulin polypeptides that are committed to the native state.</text>
</comment>
<name>A0ABM1EBB2_PRICU</name>
<reference evidence="9" key="1">
    <citation type="submission" date="2025-08" db="UniProtKB">
        <authorList>
            <consortium name="RefSeq"/>
        </authorList>
    </citation>
    <scope>IDENTIFICATION</scope>
</reference>
<dbReference type="Gene3D" id="2.160.20.70">
    <property type="match status" value="1"/>
</dbReference>
<dbReference type="RefSeq" id="XP_014669483.1">
    <property type="nucleotide sequence ID" value="XM_014813997.1"/>
</dbReference>
<dbReference type="PROSITE" id="PS51329">
    <property type="entry name" value="C_CAP_COFACTOR_C"/>
    <property type="match status" value="1"/>
</dbReference>
<dbReference type="PANTHER" id="PTHR15139:SF0">
    <property type="entry name" value="TUBULIN-SPECIFIC CHAPERONE C"/>
    <property type="match status" value="1"/>
</dbReference>
<evidence type="ECO:0000256" key="3">
    <source>
        <dbReference type="ARBA" id="ARBA00022490"/>
    </source>
</evidence>
<dbReference type="GeneID" id="106810590"/>
<dbReference type="PANTHER" id="PTHR15139">
    <property type="entry name" value="TUBULIN FOLDING COFACTOR C"/>
    <property type="match status" value="1"/>
</dbReference>
<comment type="similarity">
    <text evidence="2">Belongs to the TBCC family.</text>
</comment>
<dbReference type="InterPro" id="IPR038397">
    <property type="entry name" value="TBCC_N_sf"/>
</dbReference>
<dbReference type="InterPro" id="IPR012945">
    <property type="entry name" value="Tubulin-bd_cofactor_C_dom"/>
</dbReference>
<evidence type="ECO:0000256" key="5">
    <source>
        <dbReference type="ARBA" id="ARBA00023186"/>
    </source>
</evidence>
<organism evidence="8 9">
    <name type="scientific">Priapulus caudatus</name>
    <name type="common">Priapulid worm</name>
    <dbReference type="NCBI Taxonomy" id="37621"/>
    <lineage>
        <taxon>Eukaryota</taxon>
        <taxon>Metazoa</taxon>
        <taxon>Ecdysozoa</taxon>
        <taxon>Scalidophora</taxon>
        <taxon>Priapulida</taxon>
        <taxon>Priapulimorpha</taxon>
        <taxon>Priapulimorphida</taxon>
        <taxon>Priapulidae</taxon>
        <taxon>Priapulus</taxon>
    </lineage>
</organism>
<evidence type="ECO:0000256" key="1">
    <source>
        <dbReference type="ARBA" id="ARBA00004496"/>
    </source>
</evidence>
<dbReference type="InterPro" id="IPR016098">
    <property type="entry name" value="CAP/MinC_C"/>
</dbReference>
<keyword evidence="5" id="KW-0143">Chaperone</keyword>
<dbReference type="SMART" id="SM00673">
    <property type="entry name" value="CARP"/>
    <property type="match status" value="2"/>
</dbReference>
<dbReference type="Pfam" id="PF07986">
    <property type="entry name" value="TBCC"/>
    <property type="match status" value="1"/>
</dbReference>
<accession>A0ABM1EBB2</accession>
<comment type="subcellular location">
    <subcellularLocation>
        <location evidence="1">Cytoplasm</location>
    </subcellularLocation>
</comment>
<dbReference type="Gene3D" id="1.20.58.1250">
    <property type="entry name" value="Tubulin Binding Cofactor C, N-terminal domain"/>
    <property type="match status" value="1"/>
</dbReference>
<feature type="domain" description="C-CAP/cofactor C-like" evidence="7">
    <location>
        <begin position="158"/>
        <end position="320"/>
    </location>
</feature>
<evidence type="ECO:0000256" key="6">
    <source>
        <dbReference type="ARBA" id="ARBA00026055"/>
    </source>
</evidence>
<dbReference type="InterPro" id="IPR006599">
    <property type="entry name" value="CARP_motif"/>
</dbReference>
<dbReference type="Pfam" id="PF16752">
    <property type="entry name" value="TBCC_N"/>
    <property type="match status" value="1"/>
</dbReference>
<keyword evidence="8" id="KW-1185">Reference proteome</keyword>
<proteinExistence type="inferred from homology"/>
<evidence type="ECO:0000259" key="7">
    <source>
        <dbReference type="PROSITE" id="PS51329"/>
    </source>
</evidence>
<dbReference type="InterPro" id="IPR017901">
    <property type="entry name" value="C-CAP_CF_C-like"/>
</dbReference>
<evidence type="ECO:0000313" key="9">
    <source>
        <dbReference type="RefSeq" id="XP_014669483.1"/>
    </source>
</evidence>
<evidence type="ECO:0000256" key="2">
    <source>
        <dbReference type="ARBA" id="ARBA00008848"/>
    </source>
</evidence>
<evidence type="ECO:0000313" key="8">
    <source>
        <dbReference type="Proteomes" id="UP000695022"/>
    </source>
</evidence>
<evidence type="ECO:0000256" key="4">
    <source>
        <dbReference type="ARBA" id="ARBA00022990"/>
    </source>
</evidence>
<keyword evidence="4" id="KW-0007">Acetylation</keyword>